<name>A0A9P0AZ42_BRAAE</name>
<feature type="compositionally biased region" description="Acidic residues" evidence="2">
    <location>
        <begin position="81"/>
        <end position="96"/>
    </location>
</feature>
<evidence type="ECO:0000313" key="5">
    <source>
        <dbReference type="Proteomes" id="UP001154078"/>
    </source>
</evidence>
<protein>
    <recommendedName>
        <fullName evidence="3">FP protein C-terminal domain-containing protein</fullName>
    </recommendedName>
</protein>
<feature type="compositionally biased region" description="Low complexity" evidence="2">
    <location>
        <begin position="11"/>
        <end position="21"/>
    </location>
</feature>
<dbReference type="InterPro" id="IPR013083">
    <property type="entry name" value="Znf_RING/FYVE/PHD"/>
</dbReference>
<evidence type="ECO:0000313" key="4">
    <source>
        <dbReference type="EMBL" id="CAH0551076.1"/>
    </source>
</evidence>
<dbReference type="SUPFAM" id="SSF57903">
    <property type="entry name" value="FYVE/PHD zinc finger"/>
    <property type="match status" value="1"/>
</dbReference>
<keyword evidence="5" id="KW-1185">Reference proteome</keyword>
<feature type="domain" description="FP protein C-terminal" evidence="3">
    <location>
        <begin position="264"/>
        <end position="313"/>
    </location>
</feature>
<gene>
    <name evidence="4" type="ORF">MELIAE_LOCUS3758</name>
</gene>
<evidence type="ECO:0000259" key="3">
    <source>
        <dbReference type="Pfam" id="PF25298"/>
    </source>
</evidence>
<dbReference type="InterPro" id="IPR011011">
    <property type="entry name" value="Znf_FYVE_PHD"/>
</dbReference>
<dbReference type="AlphaFoldDB" id="A0A9P0AZ42"/>
<feature type="coiled-coil region" evidence="1">
    <location>
        <begin position="122"/>
        <end position="170"/>
    </location>
</feature>
<proteinExistence type="predicted"/>
<dbReference type="InterPro" id="IPR057251">
    <property type="entry name" value="FP_C"/>
</dbReference>
<accession>A0A9P0AZ42</accession>
<dbReference type="Proteomes" id="UP001154078">
    <property type="component" value="Chromosome 2"/>
</dbReference>
<keyword evidence="1" id="KW-0175">Coiled coil</keyword>
<sequence>MTRKIKEKGSPKSSKTSKTQKSVCNKCNTELKTECKFQCSDECNKWFCVGCTKLTKKQQKDVNDGKTTWICEDCESTIIEEEDEEEDDEESGDEVNDNPSLADLFKEMRGIRKSIEFMSSCFDNIKKENENLNAIIKTEKEENKKYKEKVEKLEKRVLDLEQEQRKNNLLLMNVPFEENENVTDKIAKILNKIGVINAEYSECMRLPKKGNIKNANTPILLKLKTNKIKEEIMKKKSNFGKLEASDCELPGTNTLFINEDLAPAKQLLFKKARDVKKENNFKFVWATNGKIFIRKKENDPAIQIQCEDDLFRLTRKKNVTMIQ</sequence>
<dbReference type="Gene3D" id="3.30.40.10">
    <property type="entry name" value="Zinc/RING finger domain, C3HC4 (zinc finger)"/>
    <property type="match status" value="1"/>
</dbReference>
<reference evidence="4" key="1">
    <citation type="submission" date="2021-12" db="EMBL/GenBank/DDBJ databases">
        <authorList>
            <person name="King R."/>
        </authorList>
    </citation>
    <scope>NUCLEOTIDE SEQUENCE</scope>
</reference>
<organism evidence="4 5">
    <name type="scientific">Brassicogethes aeneus</name>
    <name type="common">Rape pollen beetle</name>
    <name type="synonym">Meligethes aeneus</name>
    <dbReference type="NCBI Taxonomy" id="1431903"/>
    <lineage>
        <taxon>Eukaryota</taxon>
        <taxon>Metazoa</taxon>
        <taxon>Ecdysozoa</taxon>
        <taxon>Arthropoda</taxon>
        <taxon>Hexapoda</taxon>
        <taxon>Insecta</taxon>
        <taxon>Pterygota</taxon>
        <taxon>Neoptera</taxon>
        <taxon>Endopterygota</taxon>
        <taxon>Coleoptera</taxon>
        <taxon>Polyphaga</taxon>
        <taxon>Cucujiformia</taxon>
        <taxon>Nitidulidae</taxon>
        <taxon>Meligethinae</taxon>
        <taxon>Brassicogethes</taxon>
    </lineage>
</organism>
<evidence type="ECO:0000256" key="1">
    <source>
        <dbReference type="SAM" id="Coils"/>
    </source>
</evidence>
<dbReference type="EMBL" id="OV121133">
    <property type="protein sequence ID" value="CAH0551076.1"/>
    <property type="molecule type" value="Genomic_DNA"/>
</dbReference>
<feature type="region of interest" description="Disordered" evidence="2">
    <location>
        <begin position="81"/>
        <end position="100"/>
    </location>
</feature>
<feature type="region of interest" description="Disordered" evidence="2">
    <location>
        <begin position="1"/>
        <end position="21"/>
    </location>
</feature>
<dbReference type="OrthoDB" id="6782599at2759"/>
<evidence type="ECO:0000256" key="2">
    <source>
        <dbReference type="SAM" id="MobiDB-lite"/>
    </source>
</evidence>
<dbReference type="Pfam" id="PF25298">
    <property type="entry name" value="Baculo_FP_2nd"/>
    <property type="match status" value="1"/>
</dbReference>